<gene>
    <name evidence="1" type="primary">Necator_chrV.g20913</name>
    <name evidence="1" type="ORF">RB195_016120</name>
</gene>
<dbReference type="PANTHER" id="PTHR34228:SF7">
    <property type="entry name" value="SECRETORY PEPTIDE"/>
    <property type="match status" value="1"/>
</dbReference>
<keyword evidence="2" id="KW-1185">Reference proteome</keyword>
<dbReference type="Proteomes" id="UP001303046">
    <property type="component" value="Unassembled WGS sequence"/>
</dbReference>
<sequence>MVVPNTSRLLCGVELVTSNLMEMFVMLDCPDLLERHRKCCTDHGVCYIFRKPWKVCDRDYCGCVYKIAGKAGGICQAHGENFCKIVTDTGRNVYDYHGK</sequence>
<dbReference type="EMBL" id="JAVFWL010000005">
    <property type="protein sequence ID" value="KAK6758705.1"/>
    <property type="molecule type" value="Genomic_DNA"/>
</dbReference>
<name>A0ABR1E7P0_NECAM</name>
<dbReference type="PANTHER" id="PTHR34228">
    <property type="entry name" value="PROTEIN CBG09474-RELATED"/>
    <property type="match status" value="1"/>
</dbReference>
<dbReference type="InterPro" id="IPR053322">
    <property type="entry name" value="PLA2-like"/>
</dbReference>
<reference evidence="1 2" key="1">
    <citation type="submission" date="2023-08" db="EMBL/GenBank/DDBJ databases">
        <title>A Necator americanus chromosomal reference genome.</title>
        <authorList>
            <person name="Ilik V."/>
            <person name="Petrzelkova K.J."/>
            <person name="Pardy F."/>
            <person name="Fuh T."/>
            <person name="Niatou-Singa F.S."/>
            <person name="Gouil Q."/>
            <person name="Baker L."/>
            <person name="Ritchie M.E."/>
            <person name="Jex A.R."/>
            <person name="Gazzola D."/>
            <person name="Li H."/>
            <person name="Toshio Fujiwara R."/>
            <person name="Zhan B."/>
            <person name="Aroian R.V."/>
            <person name="Pafco B."/>
            <person name="Schwarz E.M."/>
        </authorList>
    </citation>
    <scope>NUCLEOTIDE SEQUENCE [LARGE SCALE GENOMIC DNA]</scope>
    <source>
        <strain evidence="1 2">Aroian</strain>
        <tissue evidence="1">Whole animal</tissue>
    </source>
</reference>
<proteinExistence type="predicted"/>
<accession>A0ABR1E7P0</accession>
<protein>
    <submittedName>
        <fullName evidence="1">Uncharacterized protein</fullName>
    </submittedName>
</protein>
<comment type="caution">
    <text evidence="1">The sequence shown here is derived from an EMBL/GenBank/DDBJ whole genome shotgun (WGS) entry which is preliminary data.</text>
</comment>
<evidence type="ECO:0000313" key="1">
    <source>
        <dbReference type="EMBL" id="KAK6758705.1"/>
    </source>
</evidence>
<organism evidence="1 2">
    <name type="scientific">Necator americanus</name>
    <name type="common">Human hookworm</name>
    <dbReference type="NCBI Taxonomy" id="51031"/>
    <lineage>
        <taxon>Eukaryota</taxon>
        <taxon>Metazoa</taxon>
        <taxon>Ecdysozoa</taxon>
        <taxon>Nematoda</taxon>
        <taxon>Chromadorea</taxon>
        <taxon>Rhabditida</taxon>
        <taxon>Rhabditina</taxon>
        <taxon>Rhabditomorpha</taxon>
        <taxon>Strongyloidea</taxon>
        <taxon>Ancylostomatidae</taxon>
        <taxon>Bunostominae</taxon>
        <taxon>Necator</taxon>
    </lineage>
</organism>
<evidence type="ECO:0000313" key="2">
    <source>
        <dbReference type="Proteomes" id="UP001303046"/>
    </source>
</evidence>